<accession>A0A914QZ41</accession>
<proteinExistence type="predicted"/>
<evidence type="ECO:0000313" key="1">
    <source>
        <dbReference type="Proteomes" id="UP000887578"/>
    </source>
</evidence>
<name>A0A914QZ41_9BILA</name>
<reference evidence="2" key="1">
    <citation type="submission" date="2022-11" db="UniProtKB">
        <authorList>
            <consortium name="WormBaseParasite"/>
        </authorList>
    </citation>
    <scope>IDENTIFICATION</scope>
</reference>
<keyword evidence="1" id="KW-1185">Reference proteome</keyword>
<dbReference type="AlphaFoldDB" id="A0A914QZ41"/>
<dbReference type="WBParaSite" id="PDA_v2.g734.t1">
    <property type="protein sequence ID" value="PDA_v2.g734.t1"/>
    <property type="gene ID" value="PDA_v2.g734"/>
</dbReference>
<organism evidence="1 2">
    <name type="scientific">Panagrolaimus davidi</name>
    <dbReference type="NCBI Taxonomy" id="227884"/>
    <lineage>
        <taxon>Eukaryota</taxon>
        <taxon>Metazoa</taxon>
        <taxon>Ecdysozoa</taxon>
        <taxon>Nematoda</taxon>
        <taxon>Chromadorea</taxon>
        <taxon>Rhabditida</taxon>
        <taxon>Tylenchina</taxon>
        <taxon>Panagrolaimomorpha</taxon>
        <taxon>Panagrolaimoidea</taxon>
        <taxon>Panagrolaimidae</taxon>
        <taxon>Panagrolaimus</taxon>
    </lineage>
</organism>
<evidence type="ECO:0000313" key="2">
    <source>
        <dbReference type="WBParaSite" id="PDA_v2.g734.t1"/>
    </source>
</evidence>
<protein>
    <submittedName>
        <fullName evidence="2">Uncharacterized protein</fullName>
    </submittedName>
</protein>
<dbReference type="Proteomes" id="UP000887578">
    <property type="component" value="Unplaced"/>
</dbReference>
<sequence>MNDENICNFTFDSFVFLKPVLYAIGPSIKKFEGPIYGDPVGVDIDMIFDALIHEGIEYVDVHKKISVKSLTKLCQITSIKDLSYPFTFAQLPLIRSKSPLLSFDFDFAGLIKEKPENFSMPWVKHLIICPNVQLSDFTAESVEHFAKCISEIFLNIEKLTTFI</sequence>